<reference evidence="1 2" key="1">
    <citation type="submission" date="2019-05" db="EMBL/GenBank/DDBJ databases">
        <title>Another draft genome of Portunus trituberculatus and its Hox gene families provides insights of decapod evolution.</title>
        <authorList>
            <person name="Jeong J.-H."/>
            <person name="Song I."/>
            <person name="Kim S."/>
            <person name="Choi T."/>
            <person name="Kim D."/>
            <person name="Ryu S."/>
            <person name="Kim W."/>
        </authorList>
    </citation>
    <scope>NUCLEOTIDE SEQUENCE [LARGE SCALE GENOMIC DNA]</scope>
    <source>
        <tissue evidence="1">Muscle</tissue>
    </source>
</reference>
<evidence type="ECO:0000313" key="2">
    <source>
        <dbReference type="Proteomes" id="UP000324222"/>
    </source>
</evidence>
<proteinExistence type="predicted"/>
<keyword evidence="2" id="KW-1185">Reference proteome</keyword>
<dbReference type="EMBL" id="VSRR010124655">
    <property type="protein sequence ID" value="MPD00844.1"/>
    <property type="molecule type" value="Genomic_DNA"/>
</dbReference>
<sequence>MFILMLIIAVILCSRGYDFALMLRYCGCTLVKQYFLSWLPRIVLTVVVFVPARPS</sequence>
<accession>A0A5B7K2J3</accession>
<dbReference type="Proteomes" id="UP000324222">
    <property type="component" value="Unassembled WGS sequence"/>
</dbReference>
<organism evidence="1 2">
    <name type="scientific">Portunus trituberculatus</name>
    <name type="common">Swimming crab</name>
    <name type="synonym">Neptunus trituberculatus</name>
    <dbReference type="NCBI Taxonomy" id="210409"/>
    <lineage>
        <taxon>Eukaryota</taxon>
        <taxon>Metazoa</taxon>
        <taxon>Ecdysozoa</taxon>
        <taxon>Arthropoda</taxon>
        <taxon>Crustacea</taxon>
        <taxon>Multicrustacea</taxon>
        <taxon>Malacostraca</taxon>
        <taxon>Eumalacostraca</taxon>
        <taxon>Eucarida</taxon>
        <taxon>Decapoda</taxon>
        <taxon>Pleocyemata</taxon>
        <taxon>Brachyura</taxon>
        <taxon>Eubrachyura</taxon>
        <taxon>Portunoidea</taxon>
        <taxon>Portunidae</taxon>
        <taxon>Portuninae</taxon>
        <taxon>Portunus</taxon>
    </lineage>
</organism>
<gene>
    <name evidence="1" type="ORF">E2C01_096345</name>
</gene>
<evidence type="ECO:0000313" key="1">
    <source>
        <dbReference type="EMBL" id="MPD00844.1"/>
    </source>
</evidence>
<protein>
    <submittedName>
        <fullName evidence="1">Uncharacterized protein</fullName>
    </submittedName>
</protein>
<dbReference type="AlphaFoldDB" id="A0A5B7K2J3"/>
<name>A0A5B7K2J3_PORTR</name>
<comment type="caution">
    <text evidence="1">The sequence shown here is derived from an EMBL/GenBank/DDBJ whole genome shotgun (WGS) entry which is preliminary data.</text>
</comment>